<reference evidence="4" key="1">
    <citation type="journal article" date="2015" name="PLoS Genet.">
        <title>Genome Sequence and Transcriptome Analyses of Chrysochromulina tobin: Metabolic Tools for Enhanced Algal Fitness in the Prominent Order Prymnesiales (Haptophyceae).</title>
        <authorList>
            <person name="Hovde B.T."/>
            <person name="Deodato C.R."/>
            <person name="Hunsperger H.M."/>
            <person name="Ryken S.A."/>
            <person name="Yost W."/>
            <person name="Jha R.K."/>
            <person name="Patterson J."/>
            <person name="Monnat R.J. Jr."/>
            <person name="Barlow S.B."/>
            <person name="Starkenburg S.R."/>
            <person name="Cattolico R.A."/>
        </authorList>
    </citation>
    <scope>NUCLEOTIDE SEQUENCE</scope>
    <source>
        <strain evidence="4">CCMP291</strain>
    </source>
</reference>
<sequence length="348" mass="37448">MTSTFARYAIVTGANAPGIGFRTAQILASPPHRFRVVLACRDEAKGLAAQHAISSADPEAWAQYVHLDLAHLESVRLFADAFRALDGGAPVKNGLSLLVCNAAVGFGRDNERKVTADGFERAMGTNHLGHFLLVNLLLPDLLLPEAGARVVVVGSSLHDPKSSGGGTSKKPTTLGDLDDLMLERPGAYEVGYAYRRSKLANMLFACELHRRLKAARCNSVNVRALEPGFIPQTALGREAGALGMFFMQWVLDGVLKWVGLVNFTRTIEEGATCEVLVSTAPDAAEGGYHRLSRHGPFLELIQPSEEARNENLARRLWEMSAKLTGCDETSLAIAGGATPSTPRMADDK</sequence>
<dbReference type="InterPro" id="IPR002347">
    <property type="entry name" value="SDR_fam"/>
</dbReference>
<organism evidence="3 4">
    <name type="scientific">Chrysochromulina tobinii</name>
    <dbReference type="NCBI Taxonomy" id="1460289"/>
    <lineage>
        <taxon>Eukaryota</taxon>
        <taxon>Haptista</taxon>
        <taxon>Haptophyta</taxon>
        <taxon>Prymnesiophyceae</taxon>
        <taxon>Prymnesiales</taxon>
        <taxon>Chrysochromulinaceae</taxon>
        <taxon>Chrysochromulina</taxon>
    </lineage>
</organism>
<dbReference type="OrthoDB" id="191139at2759"/>
<dbReference type="InterPro" id="IPR036291">
    <property type="entry name" value="NAD(P)-bd_dom_sf"/>
</dbReference>
<dbReference type="PANTHER" id="PTHR24320">
    <property type="entry name" value="RETINOL DEHYDROGENASE"/>
    <property type="match status" value="1"/>
</dbReference>
<dbReference type="GO" id="GO:0016491">
    <property type="term" value="F:oxidoreductase activity"/>
    <property type="evidence" value="ECO:0007669"/>
    <property type="project" value="UniProtKB-KW"/>
</dbReference>
<dbReference type="Pfam" id="PF00106">
    <property type="entry name" value="adh_short"/>
    <property type="match status" value="1"/>
</dbReference>
<dbReference type="EMBL" id="JWZX01000372">
    <property type="protein sequence ID" value="KOO53124.1"/>
    <property type="molecule type" value="Genomic_DNA"/>
</dbReference>
<dbReference type="Gene3D" id="3.40.50.720">
    <property type="entry name" value="NAD(P)-binding Rossmann-like Domain"/>
    <property type="match status" value="1"/>
</dbReference>
<keyword evidence="4" id="KW-1185">Reference proteome</keyword>
<name>A0A0M0LQ10_9EUKA</name>
<evidence type="ECO:0000256" key="2">
    <source>
        <dbReference type="ARBA" id="ARBA00023002"/>
    </source>
</evidence>
<evidence type="ECO:0000313" key="3">
    <source>
        <dbReference type="EMBL" id="KOO53124.1"/>
    </source>
</evidence>
<gene>
    <name evidence="3" type="ORF">Ctob_015909</name>
</gene>
<accession>A0A0M0LQ10</accession>
<evidence type="ECO:0000256" key="1">
    <source>
        <dbReference type="ARBA" id="ARBA00006484"/>
    </source>
</evidence>
<proteinExistence type="inferred from homology"/>
<dbReference type="AlphaFoldDB" id="A0A0M0LQ10"/>
<evidence type="ECO:0000313" key="4">
    <source>
        <dbReference type="Proteomes" id="UP000037460"/>
    </source>
</evidence>
<dbReference type="PANTHER" id="PTHR24320:SF283">
    <property type="entry name" value="RETINOL DEHYDROGENASE 11"/>
    <property type="match status" value="1"/>
</dbReference>
<dbReference type="Proteomes" id="UP000037460">
    <property type="component" value="Unassembled WGS sequence"/>
</dbReference>
<keyword evidence="2" id="KW-0560">Oxidoreductase</keyword>
<dbReference type="SUPFAM" id="SSF51735">
    <property type="entry name" value="NAD(P)-binding Rossmann-fold domains"/>
    <property type="match status" value="1"/>
</dbReference>
<comment type="caution">
    <text evidence="3">The sequence shown here is derived from an EMBL/GenBank/DDBJ whole genome shotgun (WGS) entry which is preliminary data.</text>
</comment>
<protein>
    <submittedName>
        <fullName evidence="3">Short-chain dehydrogenase reductase sdr</fullName>
    </submittedName>
</protein>
<comment type="similarity">
    <text evidence="1">Belongs to the short-chain dehydrogenases/reductases (SDR) family.</text>
</comment>